<feature type="region of interest" description="Disordered" evidence="1">
    <location>
        <begin position="51"/>
        <end position="107"/>
    </location>
</feature>
<keyword evidence="2" id="KW-1133">Transmembrane helix</keyword>
<evidence type="ECO:0000313" key="4">
    <source>
        <dbReference type="EMBL" id="KAK6350135.1"/>
    </source>
</evidence>
<feature type="region of interest" description="Disordered" evidence="1">
    <location>
        <begin position="240"/>
        <end position="262"/>
    </location>
</feature>
<feature type="chain" id="PRO_5043463090" evidence="3">
    <location>
        <begin position="29"/>
        <end position="546"/>
    </location>
</feature>
<proteinExistence type="predicted"/>
<name>A0AAV9UW75_9PEZI</name>
<organism evidence="4 5">
    <name type="scientific">Orbilia brochopaga</name>
    <dbReference type="NCBI Taxonomy" id="3140254"/>
    <lineage>
        <taxon>Eukaryota</taxon>
        <taxon>Fungi</taxon>
        <taxon>Dikarya</taxon>
        <taxon>Ascomycota</taxon>
        <taxon>Pezizomycotina</taxon>
        <taxon>Orbiliomycetes</taxon>
        <taxon>Orbiliales</taxon>
        <taxon>Orbiliaceae</taxon>
        <taxon>Orbilia</taxon>
    </lineage>
</organism>
<sequence>MIPTLAIRRRRARPADLVLVLLPTLTTAAPAIHRNGNAEAADIVNDAALWKRDHDEDDDDDYKDDKKDKDKEKDKDKDDDKKKPKTPKKTTSSFYSTSSTTMQPRPSAIVVPGPVIGSVNPQPDAPIRMTVPPVPTMFPSMPPEILTDLPSQTMPLGRWTTSAFARPPDMTALPEVSNPVQPTAVPVGNSSSHVRMEIGVACGVVGAFLIIGAAIFFRMKRRRGGKSVWSVVSKPFGRPGNRHSIEPSAARNPDYESRTTLDMWPPAVPDPVMLGAGDIKRISDSPSDLERFATIKRKYTISRSIDMPRQAPPPEMPTTRRDSASSYTTMTALPHISNSGFDDGFLEGIEKTDPFADPYSPSTASIPAPLPLRIPVKAATNANLAPGFNPHRSVHKYRGSDETLELTDPRVSFGGRLVITNRTRQDSVPSIPPSPPQRKLSRNLIPAPLKITRPGQAPTQLPWNGNKAARRGSGQSVAESEGPARHRNVKSWVKHEADIRERYYKLDEVETPMYAKSEATLYNRLSLNSGMDTRRTEYEYYLSRPS</sequence>
<feature type="compositionally biased region" description="Low complexity" evidence="1">
    <location>
        <begin position="89"/>
        <end position="101"/>
    </location>
</feature>
<reference evidence="4 5" key="1">
    <citation type="submission" date="2019-10" db="EMBL/GenBank/DDBJ databases">
        <authorList>
            <person name="Palmer J.M."/>
        </authorList>
    </citation>
    <scope>NUCLEOTIDE SEQUENCE [LARGE SCALE GENOMIC DNA]</scope>
    <source>
        <strain evidence="4 5">TWF696</strain>
    </source>
</reference>
<keyword evidence="2" id="KW-0812">Transmembrane</keyword>
<dbReference type="AlphaFoldDB" id="A0AAV9UW75"/>
<keyword evidence="3" id="KW-0732">Signal</keyword>
<dbReference type="EMBL" id="JAVHNQ010000004">
    <property type="protein sequence ID" value="KAK6350135.1"/>
    <property type="molecule type" value="Genomic_DNA"/>
</dbReference>
<dbReference type="Proteomes" id="UP001375240">
    <property type="component" value="Unassembled WGS sequence"/>
</dbReference>
<comment type="caution">
    <text evidence="4">The sequence shown here is derived from an EMBL/GenBank/DDBJ whole genome shotgun (WGS) entry which is preliminary data.</text>
</comment>
<evidence type="ECO:0000256" key="1">
    <source>
        <dbReference type="SAM" id="MobiDB-lite"/>
    </source>
</evidence>
<gene>
    <name evidence="4" type="ORF">TWF696_006381</name>
</gene>
<feature type="signal peptide" evidence="3">
    <location>
        <begin position="1"/>
        <end position="28"/>
    </location>
</feature>
<evidence type="ECO:0000313" key="5">
    <source>
        <dbReference type="Proteomes" id="UP001375240"/>
    </source>
</evidence>
<feature type="region of interest" description="Disordered" evidence="1">
    <location>
        <begin position="450"/>
        <end position="484"/>
    </location>
</feature>
<keyword evidence="5" id="KW-1185">Reference proteome</keyword>
<protein>
    <submittedName>
        <fullName evidence="4">Uncharacterized protein</fullName>
    </submittedName>
</protein>
<evidence type="ECO:0000256" key="2">
    <source>
        <dbReference type="SAM" id="Phobius"/>
    </source>
</evidence>
<keyword evidence="2" id="KW-0472">Membrane</keyword>
<evidence type="ECO:0000256" key="3">
    <source>
        <dbReference type="SAM" id="SignalP"/>
    </source>
</evidence>
<feature type="compositionally biased region" description="Basic and acidic residues" evidence="1">
    <location>
        <begin position="63"/>
        <end position="82"/>
    </location>
</feature>
<accession>A0AAV9UW75</accession>
<feature type="transmembrane region" description="Helical" evidence="2">
    <location>
        <begin position="198"/>
        <end position="217"/>
    </location>
</feature>